<dbReference type="Pfam" id="PF14248">
    <property type="entry name" value="DUF4345"/>
    <property type="match status" value="1"/>
</dbReference>
<accession>A0A657LXI0</accession>
<evidence type="ECO:0000256" key="1">
    <source>
        <dbReference type="SAM" id="Phobius"/>
    </source>
</evidence>
<keyword evidence="1" id="KW-0472">Membrane</keyword>
<reference evidence="2 3" key="1">
    <citation type="submission" date="2016-02" db="EMBL/GenBank/DDBJ databases">
        <title>Genome sequencing of a beta-galactosidase producing bacteria Rhizobium sp. 59.</title>
        <authorList>
            <person name="Wang D."/>
            <person name="Kot W."/>
            <person name="Qin Y."/>
            <person name="Hansen L."/>
            <person name="Naqvi K."/>
            <person name="Rensing C."/>
        </authorList>
    </citation>
    <scope>NUCLEOTIDE SEQUENCE [LARGE SCALE GENOMIC DNA]</scope>
    <source>
        <strain evidence="2 3">59</strain>
    </source>
</reference>
<proteinExistence type="predicted"/>
<evidence type="ECO:0008006" key="4">
    <source>
        <dbReference type="Google" id="ProtNLM"/>
    </source>
</evidence>
<gene>
    <name evidence="2" type="ORF">AX760_11930</name>
</gene>
<keyword evidence="3" id="KW-1185">Reference proteome</keyword>
<evidence type="ECO:0000313" key="3">
    <source>
        <dbReference type="Proteomes" id="UP000182661"/>
    </source>
</evidence>
<dbReference type="InterPro" id="IPR025597">
    <property type="entry name" value="DUF4345"/>
</dbReference>
<dbReference type="EMBL" id="LSRP01000057">
    <property type="protein sequence ID" value="OJF99759.1"/>
    <property type="molecule type" value="Genomic_DNA"/>
</dbReference>
<protein>
    <recommendedName>
        <fullName evidence="4">DUF4345 domain-containing protein</fullName>
    </recommendedName>
</protein>
<comment type="caution">
    <text evidence="2">The sequence shown here is derived from an EMBL/GenBank/DDBJ whole genome shotgun (WGS) entry which is preliminary data.</text>
</comment>
<feature type="transmembrane region" description="Helical" evidence="1">
    <location>
        <begin position="21"/>
        <end position="45"/>
    </location>
</feature>
<organism evidence="2 3">
    <name type="scientific">Pararhizobium antarcticum</name>
    <dbReference type="NCBI Taxonomy" id="1798805"/>
    <lineage>
        <taxon>Bacteria</taxon>
        <taxon>Pseudomonadati</taxon>
        <taxon>Pseudomonadota</taxon>
        <taxon>Alphaproteobacteria</taxon>
        <taxon>Hyphomicrobiales</taxon>
        <taxon>Rhizobiaceae</taxon>
        <taxon>Rhizobium/Agrobacterium group</taxon>
        <taxon>Pararhizobium</taxon>
    </lineage>
</organism>
<dbReference type="AlphaFoldDB" id="A0A657LXI0"/>
<feature type="transmembrane region" description="Helical" evidence="1">
    <location>
        <begin position="112"/>
        <end position="131"/>
    </location>
</feature>
<keyword evidence="1" id="KW-0812">Transmembrane</keyword>
<dbReference type="Proteomes" id="UP000182661">
    <property type="component" value="Unassembled WGS sequence"/>
</dbReference>
<sequence>MPSLAYQISPKDFRQRRMLQATIAVLALLPVFAGLSGVVTGARFLGVDVSPVDLDSHVRFLSGLFLALGIGWYSCIRAIEKKTERIWLLAILTFCGGLARLASLVIAGPPSAGHLLGLGMELLVVPCLVFWHHRVSALVKGHL</sequence>
<evidence type="ECO:0000313" key="2">
    <source>
        <dbReference type="EMBL" id="OJF99759.1"/>
    </source>
</evidence>
<feature type="transmembrane region" description="Helical" evidence="1">
    <location>
        <begin position="57"/>
        <end position="74"/>
    </location>
</feature>
<name>A0A657LXI0_9HYPH</name>
<dbReference type="OrthoDB" id="7619515at2"/>
<feature type="transmembrane region" description="Helical" evidence="1">
    <location>
        <begin position="86"/>
        <end position="106"/>
    </location>
</feature>
<keyword evidence="1" id="KW-1133">Transmembrane helix</keyword>
<dbReference type="RefSeq" id="WP_071831913.1">
    <property type="nucleotide sequence ID" value="NZ_LSRP01000057.1"/>
</dbReference>